<protein>
    <submittedName>
        <fullName evidence="2">Uncharacterized protein</fullName>
    </submittedName>
</protein>
<gene>
    <name evidence="2" type="ORF">CURHAP_LOCUS8702</name>
</gene>
<feature type="chain" id="PRO_5026660024" evidence="1">
    <location>
        <begin position="20"/>
        <end position="111"/>
    </location>
</feature>
<keyword evidence="1" id="KW-0732">Signal</keyword>
<sequence length="111" mass="12265">MAKLMLLLVALIFSYGVISTEERSLKSEEAYVNSEPIKPPRKINRPPNHIGNVVVNLGNEPAPPRLVYSIKEEEDAFRPTSPGTFLVLVIDICVMDLMSGHNKVGFSFPIG</sequence>
<evidence type="ECO:0000313" key="2">
    <source>
        <dbReference type="EMBL" id="CAB4266407.1"/>
    </source>
</evidence>
<evidence type="ECO:0000313" key="3">
    <source>
        <dbReference type="Proteomes" id="UP000507222"/>
    </source>
</evidence>
<dbReference type="EMBL" id="CAEKDK010000001">
    <property type="protein sequence ID" value="CAB4266407.1"/>
    <property type="molecule type" value="Genomic_DNA"/>
</dbReference>
<reference evidence="2 3" key="1">
    <citation type="submission" date="2020-05" db="EMBL/GenBank/DDBJ databases">
        <authorList>
            <person name="Campoy J."/>
            <person name="Schneeberger K."/>
            <person name="Spophaly S."/>
        </authorList>
    </citation>
    <scope>NUCLEOTIDE SEQUENCE [LARGE SCALE GENOMIC DNA]</scope>
    <source>
        <strain evidence="2">PruArmRojPasFocal</strain>
    </source>
</reference>
<name>A0A6J5TTD3_PRUAR</name>
<organism evidence="2 3">
    <name type="scientific">Prunus armeniaca</name>
    <name type="common">Apricot</name>
    <name type="synonym">Armeniaca vulgaris</name>
    <dbReference type="NCBI Taxonomy" id="36596"/>
    <lineage>
        <taxon>Eukaryota</taxon>
        <taxon>Viridiplantae</taxon>
        <taxon>Streptophyta</taxon>
        <taxon>Embryophyta</taxon>
        <taxon>Tracheophyta</taxon>
        <taxon>Spermatophyta</taxon>
        <taxon>Magnoliopsida</taxon>
        <taxon>eudicotyledons</taxon>
        <taxon>Gunneridae</taxon>
        <taxon>Pentapetalae</taxon>
        <taxon>rosids</taxon>
        <taxon>fabids</taxon>
        <taxon>Rosales</taxon>
        <taxon>Rosaceae</taxon>
        <taxon>Amygdaloideae</taxon>
        <taxon>Amygdaleae</taxon>
        <taxon>Prunus</taxon>
    </lineage>
</organism>
<evidence type="ECO:0000256" key="1">
    <source>
        <dbReference type="SAM" id="SignalP"/>
    </source>
</evidence>
<dbReference type="Proteomes" id="UP000507222">
    <property type="component" value="Unassembled WGS sequence"/>
</dbReference>
<proteinExistence type="predicted"/>
<dbReference type="AlphaFoldDB" id="A0A6J5TTD3"/>
<accession>A0A6J5TTD3</accession>
<feature type="signal peptide" evidence="1">
    <location>
        <begin position="1"/>
        <end position="19"/>
    </location>
</feature>